<organism evidence="5 6">
    <name type="scientific">Algimonas porphyrae</name>
    <dbReference type="NCBI Taxonomy" id="1128113"/>
    <lineage>
        <taxon>Bacteria</taxon>
        <taxon>Pseudomonadati</taxon>
        <taxon>Pseudomonadota</taxon>
        <taxon>Alphaproteobacteria</taxon>
        <taxon>Maricaulales</taxon>
        <taxon>Robiginitomaculaceae</taxon>
        <taxon>Algimonas</taxon>
    </lineage>
</organism>
<dbReference type="Gene3D" id="3.30.70.250">
    <property type="entry name" value="Malonyl-CoA ACP transacylase, ACP-binding"/>
    <property type="match status" value="1"/>
</dbReference>
<dbReference type="RefSeq" id="WP_284369586.1">
    <property type="nucleotide sequence ID" value="NZ_BSNJ01000001.1"/>
</dbReference>
<proteinExistence type="predicted"/>
<reference evidence="5" key="1">
    <citation type="journal article" date="2014" name="Int. J. Syst. Evol. Microbiol.">
        <title>Complete genome of a new Firmicutes species belonging to the dominant human colonic microbiota ('Ruminococcus bicirculans') reveals two chromosomes and a selective capacity to utilize plant glucans.</title>
        <authorList>
            <consortium name="NISC Comparative Sequencing Program"/>
            <person name="Wegmann U."/>
            <person name="Louis P."/>
            <person name="Goesmann A."/>
            <person name="Henrissat B."/>
            <person name="Duncan S.H."/>
            <person name="Flint H.J."/>
        </authorList>
    </citation>
    <scope>NUCLEOTIDE SEQUENCE</scope>
    <source>
        <strain evidence="5">NBRC 108216</strain>
    </source>
</reference>
<dbReference type="Proteomes" id="UP001161390">
    <property type="component" value="Unassembled WGS sequence"/>
</dbReference>
<protein>
    <recommendedName>
        <fullName evidence="1">[acyl-carrier-protein] S-malonyltransferase</fullName>
        <ecNumber evidence="1">2.3.1.39</ecNumber>
    </recommendedName>
</protein>
<gene>
    <name evidence="5" type="ORF">GCM10007854_06610</name>
</gene>
<comment type="caution">
    <text evidence="5">The sequence shown here is derived from an EMBL/GenBank/DDBJ whole genome shotgun (WGS) entry which is preliminary data.</text>
</comment>
<sequence length="340" mass="37098">MTRKTALIVCPGRGVYNAPELGYLRSHHADKSVMITRFDEQRQALAQPSIAELDGSHRFSRARLTRGDNASGLIYSCSIADFQSIDRDAYDIVAVTGNSMGWYTALAGGGALSPDDGFRVVNTMGTIMHEHAVGGQFVHPAMDADWRPDPAMREILFGLIEAIDGLYLSIPFGGMLVLAGTDAALAEAESRLDKIDGRFPMRLPNHGAFHTPLMDDNSRRGRTALPESLFRQPDLPLIDGRGAIWMPRAADLSALWDYTFGAQVTEPYDFTRAVQTGLKEFAPDCIIVLGPGNTLGGATAQAMLMCDWDGLTTKTEFIDRQATDPILLAMGHAEQRPRVT</sequence>
<comment type="catalytic activity">
    <reaction evidence="4">
        <text>holo-[ACP] + malonyl-CoA = malonyl-[ACP] + CoA</text>
        <dbReference type="Rhea" id="RHEA:41792"/>
        <dbReference type="Rhea" id="RHEA-COMP:9623"/>
        <dbReference type="Rhea" id="RHEA-COMP:9685"/>
        <dbReference type="ChEBI" id="CHEBI:57287"/>
        <dbReference type="ChEBI" id="CHEBI:57384"/>
        <dbReference type="ChEBI" id="CHEBI:64479"/>
        <dbReference type="ChEBI" id="CHEBI:78449"/>
        <dbReference type="EC" id="2.3.1.39"/>
    </reaction>
</comment>
<keyword evidence="2" id="KW-0808">Transferase</keyword>
<keyword evidence="3" id="KW-0012">Acyltransferase</keyword>
<evidence type="ECO:0000256" key="1">
    <source>
        <dbReference type="ARBA" id="ARBA00013258"/>
    </source>
</evidence>
<dbReference type="PANTHER" id="PTHR42681">
    <property type="entry name" value="MALONYL-COA-ACYL CARRIER PROTEIN TRANSACYLASE, MITOCHONDRIAL"/>
    <property type="match status" value="1"/>
</dbReference>
<evidence type="ECO:0000313" key="5">
    <source>
        <dbReference type="EMBL" id="GLQ19706.1"/>
    </source>
</evidence>
<dbReference type="InterPro" id="IPR001227">
    <property type="entry name" value="Ac_transferase_dom_sf"/>
</dbReference>
<dbReference type="EMBL" id="BSNJ01000001">
    <property type="protein sequence ID" value="GLQ19706.1"/>
    <property type="molecule type" value="Genomic_DNA"/>
</dbReference>
<evidence type="ECO:0000256" key="4">
    <source>
        <dbReference type="ARBA" id="ARBA00048462"/>
    </source>
</evidence>
<dbReference type="SUPFAM" id="SSF52151">
    <property type="entry name" value="FabD/lysophospholipase-like"/>
    <property type="match status" value="1"/>
</dbReference>
<dbReference type="InterPro" id="IPR050858">
    <property type="entry name" value="Mal-CoA-ACP_Trans/PKS_FabD"/>
</dbReference>
<dbReference type="PANTHER" id="PTHR42681:SF1">
    <property type="entry name" value="MALONYL-COA-ACYL CARRIER PROTEIN TRANSACYLASE, MITOCHONDRIAL"/>
    <property type="match status" value="1"/>
</dbReference>
<name>A0ABQ5UWP5_9PROT</name>
<evidence type="ECO:0000256" key="2">
    <source>
        <dbReference type="ARBA" id="ARBA00022679"/>
    </source>
</evidence>
<keyword evidence="6" id="KW-1185">Reference proteome</keyword>
<dbReference type="Gene3D" id="3.40.366.10">
    <property type="entry name" value="Malonyl-Coenzyme A Acyl Carrier Protein, domain 2"/>
    <property type="match status" value="1"/>
</dbReference>
<dbReference type="EC" id="2.3.1.39" evidence="1"/>
<evidence type="ECO:0000313" key="6">
    <source>
        <dbReference type="Proteomes" id="UP001161390"/>
    </source>
</evidence>
<evidence type="ECO:0000256" key="3">
    <source>
        <dbReference type="ARBA" id="ARBA00023315"/>
    </source>
</evidence>
<reference evidence="5" key="2">
    <citation type="submission" date="2023-01" db="EMBL/GenBank/DDBJ databases">
        <title>Draft genome sequence of Algimonas porphyrae strain NBRC 108216.</title>
        <authorList>
            <person name="Sun Q."/>
            <person name="Mori K."/>
        </authorList>
    </citation>
    <scope>NUCLEOTIDE SEQUENCE</scope>
    <source>
        <strain evidence="5">NBRC 108216</strain>
    </source>
</reference>
<dbReference type="InterPro" id="IPR016035">
    <property type="entry name" value="Acyl_Trfase/lysoPLipase"/>
</dbReference>
<accession>A0ABQ5UWP5</accession>